<protein>
    <recommendedName>
        <fullName evidence="3">DUF739 family protein</fullName>
    </recommendedName>
</protein>
<evidence type="ECO:0008006" key="3">
    <source>
        <dbReference type="Google" id="ProtNLM"/>
    </source>
</evidence>
<evidence type="ECO:0000313" key="2">
    <source>
        <dbReference type="Proteomes" id="UP000181969"/>
    </source>
</evidence>
<name>A0A1I4I6N6_9LACT</name>
<evidence type="ECO:0000313" key="1">
    <source>
        <dbReference type="EMBL" id="SFL49925.1"/>
    </source>
</evidence>
<dbReference type="InterPro" id="IPR008003">
    <property type="entry name" value="DUF739"/>
</dbReference>
<dbReference type="RefSeq" id="WP_074751671.1">
    <property type="nucleotide sequence ID" value="NZ_FOTJ01000013.1"/>
</dbReference>
<dbReference type="Proteomes" id="UP000181969">
    <property type="component" value="Unassembled WGS sequence"/>
</dbReference>
<dbReference type="Pfam" id="PF05339">
    <property type="entry name" value="DUF739"/>
    <property type="match status" value="1"/>
</dbReference>
<proteinExistence type="predicted"/>
<gene>
    <name evidence="1" type="ORF">SAMN05216438_11342</name>
</gene>
<dbReference type="OrthoDB" id="2418220at2"/>
<reference evidence="1 2" key="1">
    <citation type="submission" date="2016-10" db="EMBL/GenBank/DDBJ databases">
        <authorList>
            <person name="de Groot N.N."/>
        </authorList>
    </citation>
    <scope>NUCLEOTIDE SEQUENCE [LARGE SCALE GENOMIC DNA]</scope>
    <source>
        <strain evidence="1 2">M79</strain>
    </source>
</reference>
<accession>A0A1I4I6N6</accession>
<dbReference type="EMBL" id="FOTJ01000013">
    <property type="protein sequence ID" value="SFL49925.1"/>
    <property type="molecule type" value="Genomic_DNA"/>
</dbReference>
<organism evidence="1 2">
    <name type="scientific">Lactococcus garvieae</name>
    <dbReference type="NCBI Taxonomy" id="1363"/>
    <lineage>
        <taxon>Bacteria</taxon>
        <taxon>Bacillati</taxon>
        <taxon>Bacillota</taxon>
        <taxon>Bacilli</taxon>
        <taxon>Lactobacillales</taxon>
        <taxon>Streptococcaceae</taxon>
        <taxon>Lactococcus</taxon>
    </lineage>
</organism>
<dbReference type="AlphaFoldDB" id="A0A1I4I6N6"/>
<sequence>MSFDYSKLLGRIIEKYGSQQEFAKAMSLSEKILSEKLNSKAYWKQKDIDKAVELLDIDREKIGIYFFNKKVQKV</sequence>